<dbReference type="Proteomes" id="UP001642409">
    <property type="component" value="Unassembled WGS sequence"/>
</dbReference>
<reference evidence="2 3" key="2">
    <citation type="submission" date="2024-07" db="EMBL/GenBank/DDBJ databases">
        <authorList>
            <person name="Akdeniz Z."/>
        </authorList>
    </citation>
    <scope>NUCLEOTIDE SEQUENCE [LARGE SCALE GENOMIC DNA]</scope>
</reference>
<name>A0AA86UCI2_9EUKA</name>
<protein>
    <submittedName>
        <fullName evidence="2">Hypothetical_protein</fullName>
    </submittedName>
</protein>
<comment type="caution">
    <text evidence="1">The sequence shown here is derived from an EMBL/GenBank/DDBJ whole genome shotgun (WGS) entry which is preliminary data.</text>
</comment>
<reference evidence="1" key="1">
    <citation type="submission" date="2023-06" db="EMBL/GenBank/DDBJ databases">
        <authorList>
            <person name="Kurt Z."/>
        </authorList>
    </citation>
    <scope>NUCLEOTIDE SEQUENCE</scope>
</reference>
<sequence length="187" mass="21810">MSQSVLCQSIVQFPIIYKSILYSELLQPLKIQLKDINFQQYENIIVDLESLNELHKLGNQINMKYLTILNCKIYLIEQQIAGFDTCIFVYDSGIVLVTNQQLFTLFDSDQDLKIKEIEFLKQFDKLFEIDVALKRAIMFSTECSLLRLIQGSTHWLQTDKLMPKLMISTNQLFIIGSQPLKVKRHVI</sequence>
<dbReference type="EMBL" id="CATOUU010000747">
    <property type="protein sequence ID" value="CAI9945597.1"/>
    <property type="molecule type" value="Genomic_DNA"/>
</dbReference>
<evidence type="ECO:0000313" key="2">
    <source>
        <dbReference type="EMBL" id="CAL6012441.1"/>
    </source>
</evidence>
<dbReference type="EMBL" id="CAXDID020000066">
    <property type="protein sequence ID" value="CAL6012441.1"/>
    <property type="molecule type" value="Genomic_DNA"/>
</dbReference>
<accession>A0AA86UCI2</accession>
<proteinExistence type="predicted"/>
<organism evidence="1">
    <name type="scientific">Hexamita inflata</name>
    <dbReference type="NCBI Taxonomy" id="28002"/>
    <lineage>
        <taxon>Eukaryota</taxon>
        <taxon>Metamonada</taxon>
        <taxon>Diplomonadida</taxon>
        <taxon>Hexamitidae</taxon>
        <taxon>Hexamitinae</taxon>
        <taxon>Hexamita</taxon>
    </lineage>
</organism>
<dbReference type="AlphaFoldDB" id="A0AA86UCI2"/>
<evidence type="ECO:0000313" key="3">
    <source>
        <dbReference type="Proteomes" id="UP001642409"/>
    </source>
</evidence>
<evidence type="ECO:0000313" key="1">
    <source>
        <dbReference type="EMBL" id="CAI9945597.1"/>
    </source>
</evidence>
<gene>
    <name evidence="2" type="ORF">HINF_LOCUS23306</name>
    <name evidence="1" type="ORF">HINF_LOCUS33242</name>
</gene>
<keyword evidence="3" id="KW-1185">Reference proteome</keyword>